<name>M0N5U4_9EURY</name>
<dbReference type="Proteomes" id="UP000011625">
    <property type="component" value="Unassembled WGS sequence"/>
</dbReference>
<dbReference type="PATRIC" id="fig|1227456.3.peg.1672"/>
<proteinExistence type="predicted"/>
<dbReference type="SUPFAM" id="SSF82784">
    <property type="entry name" value="OsmC-like"/>
    <property type="match status" value="1"/>
</dbReference>
<accession>M0N5U4</accession>
<evidence type="ECO:0000313" key="1">
    <source>
        <dbReference type="EMBL" id="EMA53302.1"/>
    </source>
</evidence>
<gene>
    <name evidence="1" type="ORF">C450_08307</name>
</gene>
<keyword evidence="2" id="KW-1185">Reference proteome</keyword>
<sequence length="138" mass="14958">MAVVDPIAMADIEVSSTSEEGFVTRSRVGGFELTVDATDEEGPNPNATLVADYASCYIPAFRVGAQQRDYDDLGKIEIDAEADLDDDDDLSAIRFDIRVEADIAGDEDELVERGEDICHVHAALREELHADISVEGNA</sequence>
<dbReference type="InterPro" id="IPR015946">
    <property type="entry name" value="KH_dom-like_a/b"/>
</dbReference>
<dbReference type="InterPro" id="IPR003718">
    <property type="entry name" value="OsmC/Ohr_fam"/>
</dbReference>
<dbReference type="Pfam" id="PF02566">
    <property type="entry name" value="OsmC"/>
    <property type="match status" value="1"/>
</dbReference>
<comment type="caution">
    <text evidence="1">The sequence shown here is derived from an EMBL/GenBank/DDBJ whole genome shotgun (WGS) entry which is preliminary data.</text>
</comment>
<dbReference type="AlphaFoldDB" id="M0N5U4"/>
<dbReference type="InterPro" id="IPR036102">
    <property type="entry name" value="OsmC/Ohrsf"/>
</dbReference>
<dbReference type="Gene3D" id="3.30.300.20">
    <property type="match status" value="1"/>
</dbReference>
<evidence type="ECO:0000313" key="2">
    <source>
        <dbReference type="Proteomes" id="UP000011625"/>
    </source>
</evidence>
<dbReference type="EMBL" id="AOME01000051">
    <property type="protein sequence ID" value="EMA53302.1"/>
    <property type="molecule type" value="Genomic_DNA"/>
</dbReference>
<organism evidence="1 2">
    <name type="scientific">Halococcus salifodinae DSM 8989</name>
    <dbReference type="NCBI Taxonomy" id="1227456"/>
    <lineage>
        <taxon>Archaea</taxon>
        <taxon>Methanobacteriati</taxon>
        <taxon>Methanobacteriota</taxon>
        <taxon>Stenosarchaea group</taxon>
        <taxon>Halobacteria</taxon>
        <taxon>Halobacteriales</taxon>
        <taxon>Halococcaceae</taxon>
        <taxon>Halococcus</taxon>
    </lineage>
</organism>
<protein>
    <submittedName>
        <fullName evidence="1">Redox protein, regulator of disulfide bond formation</fullName>
    </submittedName>
</protein>
<reference evidence="1 2" key="1">
    <citation type="journal article" date="2014" name="PLoS Genet.">
        <title>Phylogenetically driven sequencing of extremely halophilic archaea reveals strategies for static and dynamic osmo-response.</title>
        <authorList>
            <person name="Becker E.A."/>
            <person name="Seitzer P.M."/>
            <person name="Tritt A."/>
            <person name="Larsen D."/>
            <person name="Krusor M."/>
            <person name="Yao A.I."/>
            <person name="Wu D."/>
            <person name="Madern D."/>
            <person name="Eisen J.A."/>
            <person name="Darling A.E."/>
            <person name="Facciotti M.T."/>
        </authorList>
    </citation>
    <scope>NUCLEOTIDE SEQUENCE [LARGE SCALE GENOMIC DNA]</scope>
    <source>
        <strain evidence="1 2">DSM 8989</strain>
    </source>
</reference>